<keyword evidence="3" id="KW-0498">Mitosis</keyword>
<dbReference type="GO" id="GO:0005680">
    <property type="term" value="C:anaphase-promoting complex"/>
    <property type="evidence" value="ECO:0007669"/>
    <property type="project" value="InterPro"/>
</dbReference>
<evidence type="ECO:0000256" key="4">
    <source>
        <dbReference type="ARBA" id="ARBA00022786"/>
    </source>
</evidence>
<dbReference type="SMART" id="SM00028">
    <property type="entry name" value="TPR"/>
    <property type="match status" value="4"/>
</dbReference>
<evidence type="ECO:0000256" key="7">
    <source>
        <dbReference type="PROSITE-ProRule" id="PRU00339"/>
    </source>
</evidence>
<dbReference type="STRING" id="307507.A0A2V0NXL0"/>
<evidence type="ECO:0000313" key="10">
    <source>
        <dbReference type="Proteomes" id="UP000247498"/>
    </source>
</evidence>
<evidence type="ECO:0000259" key="8">
    <source>
        <dbReference type="Pfam" id="PF04049"/>
    </source>
</evidence>
<keyword evidence="1" id="KW-0132">Cell division</keyword>
<dbReference type="FunCoup" id="A0A2V0NXL0">
    <property type="interactions" value="1031"/>
</dbReference>
<proteinExistence type="predicted"/>
<gene>
    <name evidence="9" type="ORF">Rsub_02409</name>
</gene>
<dbReference type="GO" id="GO:0045842">
    <property type="term" value="P:positive regulation of mitotic metaphase/anaphase transition"/>
    <property type="evidence" value="ECO:0007669"/>
    <property type="project" value="TreeGrafter"/>
</dbReference>
<keyword evidence="4" id="KW-0833">Ubl conjugation pathway</keyword>
<dbReference type="Gene3D" id="1.25.40.10">
    <property type="entry name" value="Tetratricopeptide repeat domain"/>
    <property type="match status" value="2"/>
</dbReference>
<dbReference type="InterPro" id="IPR019734">
    <property type="entry name" value="TPR_rpt"/>
</dbReference>
<evidence type="ECO:0000256" key="6">
    <source>
        <dbReference type="ARBA" id="ARBA00023306"/>
    </source>
</evidence>
<dbReference type="InParanoid" id="A0A2V0NXL0"/>
<dbReference type="SUPFAM" id="SSF48452">
    <property type="entry name" value="TPR-like"/>
    <property type="match status" value="1"/>
</dbReference>
<protein>
    <submittedName>
        <fullName evidence="9">Anaphase-promoting complex subunit 8</fullName>
    </submittedName>
</protein>
<evidence type="ECO:0000256" key="5">
    <source>
        <dbReference type="ARBA" id="ARBA00022803"/>
    </source>
</evidence>
<sequence length="433" mass="46918">MADAAARFAELSAAAAELTDRGLTAAAKWATEMLCGLPPGAAAGAAELLAVDAAARAADPDPPTLLLARACFSDREYARAAHLLAHLAPGPHSGALGGKAAAAGAPAKALFLRAYSLYLAGEQRREADRVQKSGLLGAAQSANPQLGAVEALLDCRTAEVDPFCLYLRGLVAVDRGRDDDARRLLSASASAYPCNWAAWQALLALCPDLDTLGALPLPAHWARDAFLAAACLELQHNAEALSRLQVVNQLFPGSDWVTAAAAAAHYSMRNFEEAQRLYEDLLARDPHRIEGMDAYSNILYVKEAFAALSHLAHRVAASDRYRPESCCIIGNYYSLKARAGAICCPFGGFAGQHERAVEYFRRALRLSRRYQSAWTLMGHEYVELKNAPAAIDAYRQAIEVSPRDYRAWYGLGQTYELLGMPYYALHYYRRGID</sequence>
<dbReference type="GO" id="GO:0016567">
    <property type="term" value="P:protein ubiquitination"/>
    <property type="evidence" value="ECO:0007669"/>
    <property type="project" value="TreeGrafter"/>
</dbReference>
<feature type="domain" description="Cdc23" evidence="8">
    <location>
        <begin position="10"/>
        <end position="261"/>
    </location>
</feature>
<evidence type="ECO:0000256" key="2">
    <source>
        <dbReference type="ARBA" id="ARBA00022737"/>
    </source>
</evidence>
<keyword evidence="6" id="KW-0131">Cell cycle</keyword>
<dbReference type="EMBL" id="BDRX01000016">
    <property type="protein sequence ID" value="GBF90303.1"/>
    <property type="molecule type" value="Genomic_DNA"/>
</dbReference>
<dbReference type="PANTHER" id="PTHR12558">
    <property type="entry name" value="CELL DIVISION CYCLE 16,23,27"/>
    <property type="match status" value="1"/>
</dbReference>
<organism evidence="9 10">
    <name type="scientific">Raphidocelis subcapitata</name>
    <dbReference type="NCBI Taxonomy" id="307507"/>
    <lineage>
        <taxon>Eukaryota</taxon>
        <taxon>Viridiplantae</taxon>
        <taxon>Chlorophyta</taxon>
        <taxon>core chlorophytes</taxon>
        <taxon>Chlorophyceae</taxon>
        <taxon>CS clade</taxon>
        <taxon>Sphaeropleales</taxon>
        <taxon>Selenastraceae</taxon>
        <taxon>Raphidocelis</taxon>
    </lineage>
</organism>
<dbReference type="GO" id="GO:0031145">
    <property type="term" value="P:anaphase-promoting complex-dependent catabolic process"/>
    <property type="evidence" value="ECO:0007669"/>
    <property type="project" value="TreeGrafter"/>
</dbReference>
<dbReference type="PANTHER" id="PTHR12558:SF10">
    <property type="entry name" value="CELL DIVISION CYCLE PROTEIN 23 HOMOLOG"/>
    <property type="match status" value="1"/>
</dbReference>
<dbReference type="Pfam" id="PF13181">
    <property type="entry name" value="TPR_8"/>
    <property type="match status" value="1"/>
</dbReference>
<dbReference type="Pfam" id="PF13414">
    <property type="entry name" value="TPR_11"/>
    <property type="match status" value="1"/>
</dbReference>
<keyword evidence="2" id="KW-0677">Repeat</keyword>
<name>A0A2V0NXL0_9CHLO</name>
<reference evidence="9 10" key="1">
    <citation type="journal article" date="2018" name="Sci. Rep.">
        <title>Raphidocelis subcapitata (=Pseudokirchneriella subcapitata) provides an insight into genome evolution and environmental adaptations in the Sphaeropleales.</title>
        <authorList>
            <person name="Suzuki S."/>
            <person name="Yamaguchi H."/>
            <person name="Nakajima N."/>
            <person name="Kawachi M."/>
        </authorList>
    </citation>
    <scope>NUCLEOTIDE SEQUENCE [LARGE SCALE GENOMIC DNA]</scope>
    <source>
        <strain evidence="9 10">NIES-35</strain>
    </source>
</reference>
<evidence type="ECO:0000256" key="3">
    <source>
        <dbReference type="ARBA" id="ARBA00022776"/>
    </source>
</evidence>
<evidence type="ECO:0000256" key="1">
    <source>
        <dbReference type="ARBA" id="ARBA00022618"/>
    </source>
</evidence>
<dbReference type="OrthoDB" id="10262026at2759"/>
<evidence type="ECO:0000313" key="9">
    <source>
        <dbReference type="EMBL" id="GBF90303.1"/>
    </source>
</evidence>
<accession>A0A2V0NXL0</accession>
<dbReference type="AlphaFoldDB" id="A0A2V0NXL0"/>
<dbReference type="Proteomes" id="UP000247498">
    <property type="component" value="Unassembled WGS sequence"/>
</dbReference>
<keyword evidence="10" id="KW-1185">Reference proteome</keyword>
<keyword evidence="5 7" id="KW-0802">TPR repeat</keyword>
<dbReference type="InterPro" id="IPR011990">
    <property type="entry name" value="TPR-like_helical_dom_sf"/>
</dbReference>
<comment type="caution">
    <text evidence="9">The sequence shown here is derived from an EMBL/GenBank/DDBJ whole genome shotgun (WGS) entry which is preliminary data.</text>
</comment>
<dbReference type="InterPro" id="IPR007192">
    <property type="entry name" value="APC8"/>
</dbReference>
<dbReference type="GO" id="GO:0051301">
    <property type="term" value="P:cell division"/>
    <property type="evidence" value="ECO:0007669"/>
    <property type="project" value="UniProtKB-KW"/>
</dbReference>
<dbReference type="Pfam" id="PF04049">
    <property type="entry name" value="ANAPC8"/>
    <property type="match status" value="1"/>
</dbReference>
<feature type="repeat" description="TPR" evidence="7">
    <location>
        <begin position="371"/>
        <end position="404"/>
    </location>
</feature>
<dbReference type="PROSITE" id="PS50005">
    <property type="entry name" value="TPR"/>
    <property type="match status" value="1"/>
</dbReference>